<dbReference type="RefSeq" id="WP_269032118.1">
    <property type="nucleotide sequence ID" value="NZ_CP114040.1"/>
</dbReference>
<dbReference type="EMBL" id="CP114040">
    <property type="protein sequence ID" value="WAS89808.1"/>
    <property type="molecule type" value="Genomic_DNA"/>
</dbReference>
<accession>A0ABY7GS91</accession>
<dbReference type="Proteomes" id="UP001164459">
    <property type="component" value="Chromosome"/>
</dbReference>
<evidence type="ECO:0008006" key="4">
    <source>
        <dbReference type="Google" id="ProtNLM"/>
    </source>
</evidence>
<proteinExistence type="predicted"/>
<feature type="region of interest" description="Disordered" evidence="1">
    <location>
        <begin position="17"/>
        <end position="82"/>
    </location>
</feature>
<reference evidence="2" key="1">
    <citation type="submission" date="2022-11" db="EMBL/GenBank/DDBJ databases">
        <title>Minimal conservation of predation-associated metabolite biosynthetic gene clusters underscores biosynthetic potential of Myxococcota including descriptions for ten novel species: Archangium lansinium sp. nov., Myxococcus landrumus sp. nov., Nannocystis bai.</title>
        <authorList>
            <person name="Ahearne A."/>
            <person name="Stevens C."/>
            <person name="Dowd S."/>
        </authorList>
    </citation>
    <scope>NUCLEOTIDE SEQUENCE</scope>
    <source>
        <strain evidence="2">Fl3</strain>
    </source>
</reference>
<evidence type="ECO:0000313" key="3">
    <source>
        <dbReference type="Proteomes" id="UP001164459"/>
    </source>
</evidence>
<evidence type="ECO:0000256" key="1">
    <source>
        <dbReference type="SAM" id="MobiDB-lite"/>
    </source>
</evidence>
<organism evidence="2 3">
    <name type="scientific">Nannocystis punicea</name>
    <dbReference type="NCBI Taxonomy" id="2995304"/>
    <lineage>
        <taxon>Bacteria</taxon>
        <taxon>Pseudomonadati</taxon>
        <taxon>Myxococcota</taxon>
        <taxon>Polyangia</taxon>
        <taxon>Nannocystales</taxon>
        <taxon>Nannocystaceae</taxon>
        <taxon>Nannocystis</taxon>
    </lineage>
</organism>
<feature type="compositionally biased region" description="Polar residues" evidence="1">
    <location>
        <begin position="17"/>
        <end position="72"/>
    </location>
</feature>
<protein>
    <recommendedName>
        <fullName evidence="4">Myxococcus cysteine-rich repeat-containing protein</fullName>
    </recommendedName>
</protein>
<gene>
    <name evidence="2" type="ORF">O0S08_26755</name>
</gene>
<keyword evidence="3" id="KW-1185">Reference proteome</keyword>
<sequence length="498" mass="50589">MGLLLILAVACGDNGGVATQSATDSDSGTAGTMITTDGNTTQSTGEVPTTSGEGSDSASDSQTGEASETAGESATDGTTDNVVTDTAATETTNTATESCVDECAQGEQQCDGADGVQVCGAGEAGCLVWGEAEACPGGQTCQDGACAAGCEDACEAGGAQCLGDGVANCVEDPRSGCTVWSDPEPCDDGESCVDGVCAGPTVDCIDDCEWTDQGVAANIDLYGVWGSSATAVWTVGKAGSALYYNGNTWKAVDTGILTRLDCVQGSGPDDVYAISSDGKLIRWDGAEWTLISNLGVDDPGTSSCLSVLGPEDLLAIVLDDDYDVALWRVQKGVKTEIGGWNADVLPPLGVKEVSVAVTAFSPTSLLSSTGHVWRWDGVKAVDLQVPQHAYGLWATAVDFAYVAGRNIGLGARWDGQAWKSVNPALDGYLHMFTGSSAQRIFAVGEQKADGSGAIVAFDGIGWSPAAVPAEAQALFAAWTAPTGEVFAVGKGGTIVIGE</sequence>
<name>A0ABY7GS91_9BACT</name>
<evidence type="ECO:0000313" key="2">
    <source>
        <dbReference type="EMBL" id="WAS89808.1"/>
    </source>
</evidence>